<evidence type="ECO:0000313" key="2">
    <source>
        <dbReference type="Proteomes" id="UP001589536"/>
    </source>
</evidence>
<comment type="caution">
    <text evidence="1">The sequence shown here is derived from an EMBL/GenBank/DDBJ whole genome shotgun (WGS) entry which is preliminary data.</text>
</comment>
<protein>
    <submittedName>
        <fullName evidence="1">M50 family metallopeptidase</fullName>
    </submittedName>
</protein>
<evidence type="ECO:0000313" key="1">
    <source>
        <dbReference type="EMBL" id="MFB9714202.1"/>
    </source>
</evidence>
<name>A0ABV5UNV1_9MICC</name>
<gene>
    <name evidence="1" type="ORF">ACFFPI_08530</name>
</gene>
<reference evidence="1 2" key="1">
    <citation type="submission" date="2024-09" db="EMBL/GenBank/DDBJ databases">
        <authorList>
            <person name="Sun Q."/>
            <person name="Mori K."/>
        </authorList>
    </citation>
    <scope>NUCLEOTIDE SEQUENCE [LARGE SCALE GENOMIC DNA]</scope>
    <source>
        <strain evidence="1 2">JCM 13519</strain>
    </source>
</reference>
<dbReference type="Pfam" id="PF13398">
    <property type="entry name" value="Peptidase_M50B"/>
    <property type="match status" value="1"/>
</dbReference>
<keyword evidence="2" id="KW-1185">Reference proteome</keyword>
<sequence>MHFTVLRAPWPIVLKPGLLVLFGLLSLGGGMLIASGRAQSTGTLTLTWQEAVLSGALALAALIIHETGHAVVAHATGRTVERLEFGLAGGAVTSGDTTPWRRVAAIAAGPLAEITAGVLMSVAGGSWGSPLGAAGFIAILNGAGNLLPFHKALDGYRLMRFLRLVFQDGRPLACVPSGPCPACTGVALKPGQTMEGALIGA</sequence>
<organism evidence="1 2">
    <name type="scientific">Arthrobacter methylotrophus</name>
    <dbReference type="NCBI Taxonomy" id="121291"/>
    <lineage>
        <taxon>Bacteria</taxon>
        <taxon>Bacillati</taxon>
        <taxon>Actinomycetota</taxon>
        <taxon>Actinomycetes</taxon>
        <taxon>Micrococcales</taxon>
        <taxon>Micrococcaceae</taxon>
        <taxon>Arthrobacter</taxon>
    </lineage>
</organism>
<dbReference type="Proteomes" id="UP001589536">
    <property type="component" value="Unassembled WGS sequence"/>
</dbReference>
<accession>A0ABV5UNV1</accession>
<dbReference type="RefSeq" id="WP_376954079.1">
    <property type="nucleotide sequence ID" value="NZ_JBHMBH010000019.1"/>
</dbReference>
<proteinExistence type="predicted"/>
<dbReference type="EMBL" id="JBHMBH010000019">
    <property type="protein sequence ID" value="MFB9714202.1"/>
    <property type="molecule type" value="Genomic_DNA"/>
</dbReference>
<dbReference type="InterPro" id="IPR049500">
    <property type="entry name" value="Peptidase_M50B-like"/>
</dbReference>